<reference evidence="1 2" key="1">
    <citation type="journal article" date="2016" name="Nat. Commun.">
        <title>Thousands of microbial genomes shed light on interconnected biogeochemical processes in an aquifer system.</title>
        <authorList>
            <person name="Anantharaman K."/>
            <person name="Brown C.T."/>
            <person name="Hug L.A."/>
            <person name="Sharon I."/>
            <person name="Castelle C.J."/>
            <person name="Probst A.J."/>
            <person name="Thomas B.C."/>
            <person name="Singh A."/>
            <person name="Wilkins M.J."/>
            <person name="Karaoz U."/>
            <person name="Brodie E.L."/>
            <person name="Williams K.H."/>
            <person name="Hubbard S.S."/>
            <person name="Banfield J.F."/>
        </authorList>
    </citation>
    <scope>NUCLEOTIDE SEQUENCE [LARGE SCALE GENOMIC DNA]</scope>
</reference>
<proteinExistence type="predicted"/>
<organism evidence="1 2">
    <name type="scientific">Candidatus Yonathbacteria bacterium RIFCSPLOWO2_01_FULL_47_33b</name>
    <dbReference type="NCBI Taxonomy" id="1802727"/>
    <lineage>
        <taxon>Bacteria</taxon>
        <taxon>Candidatus Yonathiibacteriota</taxon>
    </lineage>
</organism>
<dbReference type="STRING" id="1802727.A2937_01115"/>
<sequence>MKVAYTPRFLRLLKKLPLGLQDEVIEKIELFKDASNHQRLEVHKLKGRLRKFYGFSVSYRDRVVFEYISENEVALLAVGDHEIYKLFL</sequence>
<evidence type="ECO:0000313" key="1">
    <source>
        <dbReference type="EMBL" id="OHA84151.1"/>
    </source>
</evidence>
<dbReference type="Proteomes" id="UP000177987">
    <property type="component" value="Unassembled WGS sequence"/>
</dbReference>
<dbReference type="Gene3D" id="3.30.2310.20">
    <property type="entry name" value="RelE-like"/>
    <property type="match status" value="1"/>
</dbReference>
<accession>A0A1G2SID8</accession>
<dbReference type="EMBL" id="MHUW01000006">
    <property type="protein sequence ID" value="OHA84151.1"/>
    <property type="molecule type" value="Genomic_DNA"/>
</dbReference>
<gene>
    <name evidence="1" type="ORF">A2937_01115</name>
</gene>
<protein>
    <recommendedName>
        <fullName evidence="3">Type II toxin-antitoxin system mRNA interferase toxin, RelE/StbE family</fullName>
    </recommendedName>
</protein>
<name>A0A1G2SID8_9BACT</name>
<dbReference type="InterPro" id="IPR035093">
    <property type="entry name" value="RelE/ParE_toxin_dom_sf"/>
</dbReference>
<dbReference type="SUPFAM" id="SSF143011">
    <property type="entry name" value="RelE-like"/>
    <property type="match status" value="1"/>
</dbReference>
<evidence type="ECO:0008006" key="3">
    <source>
        <dbReference type="Google" id="ProtNLM"/>
    </source>
</evidence>
<evidence type="ECO:0000313" key="2">
    <source>
        <dbReference type="Proteomes" id="UP000177987"/>
    </source>
</evidence>
<comment type="caution">
    <text evidence="1">The sequence shown here is derived from an EMBL/GenBank/DDBJ whole genome shotgun (WGS) entry which is preliminary data.</text>
</comment>
<dbReference type="AlphaFoldDB" id="A0A1G2SID8"/>